<dbReference type="OrthoDB" id="198396at2157"/>
<accession>L0I8U4</accession>
<dbReference type="SUPFAM" id="SSF46785">
    <property type="entry name" value="Winged helix' DNA-binding domain"/>
    <property type="match status" value="1"/>
</dbReference>
<evidence type="ECO:0000313" key="2">
    <source>
        <dbReference type="EMBL" id="AGB15228.1"/>
    </source>
</evidence>
<dbReference type="InterPro" id="IPR036388">
    <property type="entry name" value="WH-like_DNA-bd_sf"/>
</dbReference>
<dbReference type="KEGG" id="hru:Halru_0598"/>
<name>L0I8U4_HALRX</name>
<dbReference type="RefSeq" id="WP_015299909.1">
    <property type="nucleotide sequence ID" value="NC_019964.1"/>
</dbReference>
<keyword evidence="3" id="KW-1185">Reference proteome</keyword>
<reference evidence="2" key="1">
    <citation type="submission" date="2011-09" db="EMBL/GenBank/DDBJ databases">
        <title>Complete sequence of Halovivax ruber XH-70.</title>
        <authorList>
            <consortium name="US DOE Joint Genome Institute"/>
            <person name="Lucas S."/>
            <person name="Han J."/>
            <person name="Lapidus A."/>
            <person name="Cheng J.-F."/>
            <person name="Goodwin L."/>
            <person name="Pitluck S."/>
            <person name="Peters L."/>
            <person name="Mikhailova N."/>
            <person name="Davenport K."/>
            <person name="Detter J.C."/>
            <person name="Han C."/>
            <person name="Tapia R."/>
            <person name="Land M."/>
            <person name="Hauser L."/>
            <person name="Kyrpides N."/>
            <person name="Ivanova N."/>
            <person name="Pagani I."/>
            <person name="Sproer C."/>
            <person name="Anderson I."/>
            <person name="Woyke T."/>
        </authorList>
    </citation>
    <scope>NUCLEOTIDE SEQUENCE</scope>
    <source>
        <strain evidence="2">XH-70</strain>
    </source>
</reference>
<evidence type="ECO:0000259" key="1">
    <source>
        <dbReference type="Pfam" id="PF01978"/>
    </source>
</evidence>
<evidence type="ECO:0000313" key="3">
    <source>
        <dbReference type="Proteomes" id="UP000010846"/>
    </source>
</evidence>
<organism evidence="2 3">
    <name type="scientific">Halovivax ruber (strain DSM 18193 / JCM 13892 / XH-70)</name>
    <dbReference type="NCBI Taxonomy" id="797302"/>
    <lineage>
        <taxon>Archaea</taxon>
        <taxon>Methanobacteriati</taxon>
        <taxon>Methanobacteriota</taxon>
        <taxon>Stenosarchaea group</taxon>
        <taxon>Halobacteria</taxon>
        <taxon>Halobacteriales</taxon>
        <taxon>Natrialbaceae</taxon>
        <taxon>Halovivax</taxon>
    </lineage>
</organism>
<sequence length="157" mass="17963">MSATIDQPLSRKRVQNIGEQLANDRKLELISFGAKRDQFTVSELTDALELPHTTAHEYCRDLHQVGLLERLQEKPATYRVVPFDIHLSLNAVVEAVESENQTLSFATDRYGDEIVDAVIEIWERVESGEYTYREASATLEMRHADFLRVASELELLE</sequence>
<dbReference type="AlphaFoldDB" id="L0I8U4"/>
<dbReference type="InterPro" id="IPR002831">
    <property type="entry name" value="Tscrpt_reg_TrmB_N"/>
</dbReference>
<dbReference type="Proteomes" id="UP000010846">
    <property type="component" value="Chromosome"/>
</dbReference>
<protein>
    <submittedName>
        <fullName evidence="2">Sugar-specific transcriptional regulator TrmB</fullName>
    </submittedName>
</protein>
<dbReference type="Gene3D" id="1.10.10.10">
    <property type="entry name" value="Winged helix-like DNA-binding domain superfamily/Winged helix DNA-binding domain"/>
    <property type="match status" value="1"/>
</dbReference>
<dbReference type="eggNOG" id="arCOG04498">
    <property type="taxonomic scope" value="Archaea"/>
</dbReference>
<dbReference type="GeneID" id="14375905"/>
<gene>
    <name evidence="2" type="ordered locus">Halru_0598</name>
</gene>
<dbReference type="Pfam" id="PF01978">
    <property type="entry name" value="TrmB"/>
    <property type="match status" value="1"/>
</dbReference>
<proteinExistence type="predicted"/>
<dbReference type="InterPro" id="IPR036390">
    <property type="entry name" value="WH_DNA-bd_sf"/>
</dbReference>
<feature type="domain" description="Transcription regulator TrmB N-terminal" evidence="1">
    <location>
        <begin position="35"/>
        <end position="83"/>
    </location>
</feature>
<dbReference type="EMBL" id="CP003050">
    <property type="protein sequence ID" value="AGB15228.1"/>
    <property type="molecule type" value="Genomic_DNA"/>
</dbReference>
<dbReference type="HOGENOM" id="CLU_1879653_0_0_2"/>